<evidence type="ECO:0000256" key="3">
    <source>
        <dbReference type="ARBA" id="ARBA00004910"/>
    </source>
</evidence>
<keyword evidence="7 13" id="KW-0479">Metal-binding</keyword>
<proteinExistence type="inferred from homology"/>
<keyword evidence="19" id="KW-1185">Reference proteome</keyword>
<dbReference type="InterPro" id="IPR002125">
    <property type="entry name" value="CMP_dCMP_dom"/>
</dbReference>
<evidence type="ECO:0000256" key="8">
    <source>
        <dbReference type="ARBA" id="ARBA00022801"/>
    </source>
</evidence>
<feature type="binding site" evidence="15">
    <location>
        <position position="212"/>
    </location>
    <ligand>
        <name>substrate</name>
    </ligand>
</feature>
<sequence>MSLNISWSVLDTQMMSRAIQLARKGFYTTRPNPSVGCVIVKDNQIVGEGYHQKAGEPHAEVHALRMAGEHARGATAYVTLEPCSHYGRTPPCALALINIGVKRVVVAVEDPNPQVAGRGIQMLRDAGIEVDVGLHRDEAYALNLGFMKRMESGLPRVTVKLAASLDGKTALSNGVSKWITGPESRRDVQRLRLRSCALVTGIETILADDPSLNVRYQELGGIKDSITEAQLLQPLRVILDSRARLPLSAACLAIVSPILLVSTVAYPAEFQAQLPSHVSCLVLPAIAGRVSLPELLSYLGQSCNHVLVEAGATLAGAFLAQGLADELVLYQAMKILGGQGRNLLQLPDYQTMAQIPALMLVDERKLGPDTRLILSVKPDTSLSKSNWSKITV</sequence>
<dbReference type="SUPFAM" id="SSF53597">
    <property type="entry name" value="Dihydrofolate reductase-like"/>
    <property type="match status" value="1"/>
</dbReference>
<dbReference type="InterPro" id="IPR011549">
    <property type="entry name" value="RibD_C"/>
</dbReference>
<feature type="domain" description="CMP/dCMP-type deaminase" evidence="17">
    <location>
        <begin position="9"/>
        <end position="131"/>
    </location>
</feature>
<evidence type="ECO:0000259" key="17">
    <source>
        <dbReference type="PROSITE" id="PS51747"/>
    </source>
</evidence>
<dbReference type="PIRSF" id="PIRSF006769">
    <property type="entry name" value="RibD"/>
    <property type="match status" value="1"/>
</dbReference>
<dbReference type="Gene3D" id="3.40.140.10">
    <property type="entry name" value="Cytidine Deaminase, domain 2"/>
    <property type="match status" value="1"/>
</dbReference>
<evidence type="ECO:0000256" key="11">
    <source>
        <dbReference type="ARBA" id="ARBA00023002"/>
    </source>
</evidence>
<dbReference type="InterPro" id="IPR024072">
    <property type="entry name" value="DHFR-like_dom_sf"/>
</dbReference>
<evidence type="ECO:0000256" key="5">
    <source>
        <dbReference type="ARBA" id="ARBA00007417"/>
    </source>
</evidence>
<feature type="binding site" evidence="15">
    <location>
        <position position="204"/>
    </location>
    <ligand>
        <name>NADP(+)</name>
        <dbReference type="ChEBI" id="CHEBI:58349"/>
    </ligand>
</feature>
<comment type="pathway">
    <text evidence="3 13">Cofactor biosynthesis; riboflavin biosynthesis; 5-amino-6-(D-ribitylamino)uracil from GTP: step 3/4.</text>
</comment>
<keyword evidence="10 13" id="KW-0521">NADP</keyword>
<dbReference type="GO" id="GO:0009231">
    <property type="term" value="P:riboflavin biosynthetic process"/>
    <property type="evidence" value="ECO:0007669"/>
    <property type="project" value="UniProtKB-KW"/>
</dbReference>
<evidence type="ECO:0000256" key="14">
    <source>
        <dbReference type="PIRSR" id="PIRSR006769-1"/>
    </source>
</evidence>
<feature type="binding site" evidence="15">
    <location>
        <begin position="311"/>
        <end position="317"/>
    </location>
    <ligand>
        <name>NADP(+)</name>
        <dbReference type="ChEBI" id="CHEBI:58349"/>
    </ligand>
</feature>
<feature type="binding site" evidence="15">
    <location>
        <position position="241"/>
    </location>
    <ligand>
        <name>NADP(+)</name>
        <dbReference type="ChEBI" id="CHEBI:58349"/>
    </ligand>
</feature>
<dbReference type="InterPro" id="IPR050765">
    <property type="entry name" value="Riboflavin_Biosynth_HTPR"/>
</dbReference>
<keyword evidence="9 13" id="KW-0862">Zinc</keyword>
<comment type="similarity">
    <text evidence="4 13">In the N-terminal section; belongs to the cytidine and deoxycytidylate deaminase family.</text>
</comment>
<evidence type="ECO:0000256" key="9">
    <source>
        <dbReference type="ARBA" id="ARBA00022833"/>
    </source>
</evidence>
<dbReference type="GO" id="GO:0008703">
    <property type="term" value="F:5-amino-6-(5-phosphoribosylamino)uracil reductase activity"/>
    <property type="evidence" value="ECO:0007669"/>
    <property type="project" value="UniProtKB-EC"/>
</dbReference>
<dbReference type="GO" id="GO:0008270">
    <property type="term" value="F:zinc ion binding"/>
    <property type="evidence" value="ECO:0007669"/>
    <property type="project" value="InterPro"/>
</dbReference>
<dbReference type="Pfam" id="PF01872">
    <property type="entry name" value="RibD_C"/>
    <property type="match status" value="1"/>
</dbReference>
<comment type="catalytic activity">
    <reaction evidence="13">
        <text>5-amino-6-(5-phospho-D-ribitylamino)uracil + NADP(+) = 5-amino-6-(5-phospho-D-ribosylamino)uracil + NADPH + H(+)</text>
        <dbReference type="Rhea" id="RHEA:17845"/>
        <dbReference type="ChEBI" id="CHEBI:15378"/>
        <dbReference type="ChEBI" id="CHEBI:57783"/>
        <dbReference type="ChEBI" id="CHEBI:58349"/>
        <dbReference type="ChEBI" id="CHEBI:58421"/>
        <dbReference type="ChEBI" id="CHEBI:58453"/>
        <dbReference type="EC" id="1.1.1.193"/>
    </reaction>
</comment>
<dbReference type="AlphaFoldDB" id="A0A9X2WUA6"/>
<dbReference type="InterPro" id="IPR016193">
    <property type="entry name" value="Cytidine_deaminase-like"/>
</dbReference>
<evidence type="ECO:0000256" key="13">
    <source>
        <dbReference type="PIRNR" id="PIRNR006769"/>
    </source>
</evidence>
<comment type="similarity">
    <text evidence="5 13">In the C-terminal section; belongs to the HTP reductase family.</text>
</comment>
<evidence type="ECO:0000256" key="1">
    <source>
        <dbReference type="ARBA" id="ARBA00002151"/>
    </source>
</evidence>
<comment type="cofactor">
    <cofactor evidence="13 16">
        <name>Zn(2+)</name>
        <dbReference type="ChEBI" id="CHEBI:29105"/>
    </cofactor>
    <text evidence="13 16">Binds 1 zinc ion.</text>
</comment>
<accession>A0A9X2WUA6</accession>
<dbReference type="Pfam" id="PF00383">
    <property type="entry name" value="dCMP_cyt_deam_1"/>
    <property type="match status" value="1"/>
</dbReference>
<dbReference type="FunFam" id="3.40.140.10:FF:000025">
    <property type="entry name" value="Riboflavin biosynthesis protein RibD"/>
    <property type="match status" value="1"/>
</dbReference>
<dbReference type="Gene3D" id="3.40.430.10">
    <property type="entry name" value="Dihydrofolate Reductase, subunit A"/>
    <property type="match status" value="1"/>
</dbReference>
<dbReference type="Proteomes" id="UP001155604">
    <property type="component" value="Unassembled WGS sequence"/>
</dbReference>
<keyword evidence="11 13" id="KW-0560">Oxidoreductase</keyword>
<dbReference type="InterPro" id="IPR016192">
    <property type="entry name" value="APOBEC/CMP_deaminase_Zn-bd"/>
</dbReference>
<dbReference type="GO" id="GO:0050661">
    <property type="term" value="F:NADP binding"/>
    <property type="evidence" value="ECO:0007669"/>
    <property type="project" value="InterPro"/>
</dbReference>
<feature type="binding site" evidence="15">
    <location>
        <position position="215"/>
    </location>
    <ligand>
        <name>substrate</name>
    </ligand>
</feature>
<dbReference type="EC" id="3.5.4.26" evidence="13"/>
<evidence type="ECO:0000256" key="6">
    <source>
        <dbReference type="ARBA" id="ARBA00022619"/>
    </source>
</evidence>
<evidence type="ECO:0000256" key="4">
    <source>
        <dbReference type="ARBA" id="ARBA00005259"/>
    </source>
</evidence>
<comment type="caution">
    <text evidence="18">The sequence shown here is derived from an EMBL/GenBank/DDBJ whole genome shotgun (WGS) entry which is preliminary data.</text>
</comment>
<comment type="catalytic activity">
    <reaction evidence="13">
        <text>2,5-diamino-6-hydroxy-4-(5-phosphoribosylamino)-pyrimidine + H2O + H(+) = 5-amino-6-(5-phospho-D-ribosylamino)uracil + NH4(+)</text>
        <dbReference type="Rhea" id="RHEA:21868"/>
        <dbReference type="ChEBI" id="CHEBI:15377"/>
        <dbReference type="ChEBI" id="CHEBI:15378"/>
        <dbReference type="ChEBI" id="CHEBI:28938"/>
        <dbReference type="ChEBI" id="CHEBI:58453"/>
        <dbReference type="ChEBI" id="CHEBI:58614"/>
        <dbReference type="EC" id="3.5.4.26"/>
    </reaction>
</comment>
<gene>
    <name evidence="18" type="primary">ribD</name>
    <name evidence="18" type="ORF">NE536_08785</name>
</gene>
<feature type="binding site" evidence="15">
    <location>
        <position position="192"/>
    </location>
    <ligand>
        <name>substrate</name>
    </ligand>
</feature>
<comment type="pathway">
    <text evidence="2 13">Cofactor biosynthesis; riboflavin biosynthesis; 5-amino-6-(D-ribitylamino)uracil from GTP: step 2/4.</text>
</comment>
<dbReference type="CDD" id="cd01284">
    <property type="entry name" value="Riboflavin_deaminase-reductase"/>
    <property type="match status" value="1"/>
</dbReference>
<feature type="binding site" evidence="15">
    <location>
        <position position="309"/>
    </location>
    <ligand>
        <name>substrate</name>
    </ligand>
</feature>
<feature type="binding site" evidence="15">
    <location>
        <position position="162"/>
    </location>
    <ligand>
        <name>NADP(+)</name>
        <dbReference type="ChEBI" id="CHEBI:58349"/>
    </ligand>
</feature>
<dbReference type="EMBL" id="JAMTCC010000012">
    <property type="protein sequence ID" value="MCT7945461.1"/>
    <property type="molecule type" value="Genomic_DNA"/>
</dbReference>
<dbReference type="PROSITE" id="PS00903">
    <property type="entry name" value="CYT_DCMP_DEAMINASES_1"/>
    <property type="match status" value="1"/>
</dbReference>
<feature type="binding site" evidence="15">
    <location>
        <position position="208"/>
    </location>
    <ligand>
        <name>NADP(+)</name>
        <dbReference type="ChEBI" id="CHEBI:58349"/>
    </ligand>
</feature>
<dbReference type="InterPro" id="IPR002734">
    <property type="entry name" value="RibDG_C"/>
</dbReference>
<evidence type="ECO:0000313" key="19">
    <source>
        <dbReference type="Proteomes" id="UP001155604"/>
    </source>
</evidence>
<dbReference type="SUPFAM" id="SSF53927">
    <property type="entry name" value="Cytidine deaminase-like"/>
    <property type="match status" value="1"/>
</dbReference>
<keyword evidence="8 13" id="KW-0378">Hydrolase</keyword>
<evidence type="ECO:0000256" key="7">
    <source>
        <dbReference type="ARBA" id="ARBA00022723"/>
    </source>
</evidence>
<evidence type="ECO:0000256" key="2">
    <source>
        <dbReference type="ARBA" id="ARBA00004882"/>
    </source>
</evidence>
<feature type="binding site" evidence="16">
    <location>
        <position position="83"/>
    </location>
    <ligand>
        <name>Zn(2+)</name>
        <dbReference type="ChEBI" id="CHEBI:29105"/>
        <note>catalytic</note>
    </ligand>
</feature>
<feature type="binding site" evidence="16">
    <location>
        <position position="92"/>
    </location>
    <ligand>
        <name>Zn(2+)</name>
        <dbReference type="ChEBI" id="CHEBI:29105"/>
        <note>catalytic</note>
    </ligand>
</feature>
<feature type="binding site" evidence="15">
    <location>
        <position position="176"/>
    </location>
    <ligand>
        <name>substrate</name>
    </ligand>
</feature>
<dbReference type="NCBIfam" id="TIGR00326">
    <property type="entry name" value="eubact_ribD"/>
    <property type="match status" value="1"/>
</dbReference>
<comment type="function">
    <text evidence="1 13">Converts 2,5-diamino-6-(ribosylamino)-4(3h)-pyrimidinone 5'-phosphate into 5-amino-6-(ribosylamino)-2,4(1h,3h)-pyrimidinedione 5'-phosphate.</text>
</comment>
<dbReference type="PROSITE" id="PS51747">
    <property type="entry name" value="CYT_DCMP_DEAMINASES_2"/>
    <property type="match status" value="1"/>
</dbReference>
<dbReference type="GO" id="GO:0008835">
    <property type="term" value="F:diaminohydroxyphosphoribosylaminopyrimidine deaminase activity"/>
    <property type="evidence" value="ECO:0007669"/>
    <property type="project" value="UniProtKB-EC"/>
</dbReference>
<evidence type="ECO:0000256" key="16">
    <source>
        <dbReference type="PIRSR" id="PIRSR006769-3"/>
    </source>
</evidence>
<dbReference type="NCBIfam" id="TIGR00227">
    <property type="entry name" value="ribD_Cterm"/>
    <property type="match status" value="1"/>
</dbReference>
<feature type="binding site" evidence="15">
    <location>
        <position position="178"/>
    </location>
    <ligand>
        <name>NADP(+)</name>
        <dbReference type="ChEBI" id="CHEBI:58349"/>
    </ligand>
</feature>
<evidence type="ECO:0000313" key="18">
    <source>
        <dbReference type="EMBL" id="MCT7945461.1"/>
    </source>
</evidence>
<dbReference type="InterPro" id="IPR004794">
    <property type="entry name" value="Eubact_RibD"/>
</dbReference>
<keyword evidence="6 13" id="KW-0686">Riboflavin biosynthesis</keyword>
<dbReference type="RefSeq" id="WP_261272452.1">
    <property type="nucleotide sequence ID" value="NZ_JAMTCC010000012.1"/>
</dbReference>
<feature type="active site" description="Proton donor" evidence="14">
    <location>
        <position position="60"/>
    </location>
</feature>
<evidence type="ECO:0000256" key="10">
    <source>
        <dbReference type="ARBA" id="ARBA00022857"/>
    </source>
</evidence>
<organism evidence="18 19">
    <name type="scientific">Shewanella septentrionalis</name>
    <dbReference type="NCBI Taxonomy" id="2952223"/>
    <lineage>
        <taxon>Bacteria</taxon>
        <taxon>Pseudomonadati</taxon>
        <taxon>Pseudomonadota</taxon>
        <taxon>Gammaproteobacteria</taxon>
        <taxon>Alteromonadales</taxon>
        <taxon>Shewanellaceae</taxon>
        <taxon>Shewanella</taxon>
    </lineage>
</organism>
<feature type="binding site" evidence="16">
    <location>
        <position position="58"/>
    </location>
    <ligand>
        <name>Zn(2+)</name>
        <dbReference type="ChEBI" id="CHEBI:29105"/>
        <note>catalytic</note>
    </ligand>
</feature>
<dbReference type="PANTHER" id="PTHR38011">
    <property type="entry name" value="DIHYDROFOLATE REDUCTASE FAMILY PROTEIN (AFU_ORTHOLOGUE AFUA_8G06820)"/>
    <property type="match status" value="1"/>
</dbReference>
<evidence type="ECO:0000256" key="15">
    <source>
        <dbReference type="PIRSR" id="PIRSR006769-2"/>
    </source>
</evidence>
<dbReference type="EC" id="1.1.1.193" evidence="13"/>
<dbReference type="PANTHER" id="PTHR38011:SF7">
    <property type="entry name" value="2,5-DIAMINO-6-RIBOSYLAMINO-4(3H)-PYRIMIDINONE 5'-PHOSPHATE REDUCTASE"/>
    <property type="match status" value="1"/>
</dbReference>
<reference evidence="18" key="1">
    <citation type="journal article" date="2023" name="Int. J. Syst. Evol. Microbiol.">
        <title>&lt;i&gt;Shewanella septentrionalis&lt;/i&gt; sp. nov. and &lt;i&gt;Shewanella holmiensis&lt;/i&gt; sp. nov., isolated from Baltic Sea water and sediments.</title>
        <authorList>
            <person name="Martin-Rodriguez A.J."/>
            <person name="Thorell K."/>
            <person name="Joffre E."/>
            <person name="Jensie-Markopoulos S."/>
            <person name="Moore E.R.B."/>
            <person name="Sjoling A."/>
        </authorList>
    </citation>
    <scope>NUCLEOTIDE SEQUENCE</scope>
    <source>
        <strain evidence="18">SP1W3</strain>
    </source>
</reference>
<name>A0A9X2WUA6_9GAMM</name>
<protein>
    <recommendedName>
        <fullName evidence="13">Riboflavin biosynthesis protein RibD</fullName>
    </recommendedName>
    <domain>
        <recommendedName>
            <fullName evidence="13">Diaminohydroxyphosphoribosylaminopyrimidine deaminase</fullName>
            <shortName evidence="13">DRAP deaminase</shortName>
            <ecNumber evidence="13">3.5.4.26</ecNumber>
        </recommendedName>
        <alternativeName>
            <fullName evidence="13">Riboflavin-specific deaminase</fullName>
        </alternativeName>
    </domain>
    <domain>
        <recommendedName>
            <fullName evidence="13">5-amino-6-(5-phosphoribosylamino)uracil reductase</fullName>
            <ecNumber evidence="13">1.1.1.193</ecNumber>
        </recommendedName>
        <alternativeName>
            <fullName evidence="13">HTP reductase</fullName>
        </alternativeName>
    </domain>
</protein>
<evidence type="ECO:0000256" key="12">
    <source>
        <dbReference type="ARBA" id="ARBA00023268"/>
    </source>
</evidence>
<keyword evidence="12" id="KW-0511">Multifunctional enzyme</keyword>